<evidence type="ECO:0008006" key="3">
    <source>
        <dbReference type="Google" id="ProtNLM"/>
    </source>
</evidence>
<evidence type="ECO:0000313" key="1">
    <source>
        <dbReference type="EMBL" id="KAF2870126.1"/>
    </source>
</evidence>
<dbReference type="SUPFAM" id="SSF48576">
    <property type="entry name" value="Terpenoid synthases"/>
    <property type="match status" value="1"/>
</dbReference>
<proteinExistence type="predicted"/>
<sequence length="394" mass="44865">MAARTGLSILTSDQEQWRIRPINYVHDPLPRSLPMTLDITELPFPDAQPQIHNTRLICPYRVLTPIRAGLPYYSRIPHVLEYKNWHASINASKNFLELLAADLNVGDMTTRAGMRLRDLAVRELDQMLCEDRCMRAAAYMYPFCDAGRRLEIVAVLMVMECLFDGKTGQQLIVEFLKCLETGEPSPLRQLFRDMFAEMKSLDGRQGDGGAQIIAALNGPADDVNTTGAVQCLQEWLETRRNSYTDRVFAYVKFSIGSTVDLAQPDIKIFKEWAADHLTMTSDLYSYRKEKEAWYAEHDQSMMHGVEWLDLNAVTVMQSLLSWPRDEAALQSTVFQVMQSEQYLFEELHCLLAKPPVDAETRRYVRAVWACLAGHTFYCMTSESNGGPGARAVWT</sequence>
<comment type="caution">
    <text evidence="1">The sequence shown here is derived from an EMBL/GenBank/DDBJ whole genome shotgun (WGS) entry which is preliminary data.</text>
</comment>
<accession>A0A7C8I5Z6</accession>
<gene>
    <name evidence="1" type="ORF">BDV95DRAFT_608143</name>
</gene>
<dbReference type="OrthoDB" id="3004402at2759"/>
<keyword evidence="2" id="KW-1185">Reference proteome</keyword>
<dbReference type="Proteomes" id="UP000481861">
    <property type="component" value="Unassembled WGS sequence"/>
</dbReference>
<dbReference type="Gene3D" id="1.10.600.10">
    <property type="entry name" value="Farnesyl Diphosphate Synthase"/>
    <property type="match status" value="1"/>
</dbReference>
<name>A0A7C8I5Z6_9PLEO</name>
<protein>
    <recommendedName>
        <fullName evidence="3">Isoprenoid synthase domain-containing protein</fullName>
    </recommendedName>
</protein>
<evidence type="ECO:0000313" key="2">
    <source>
        <dbReference type="Proteomes" id="UP000481861"/>
    </source>
</evidence>
<reference evidence="1 2" key="1">
    <citation type="submission" date="2020-01" db="EMBL/GenBank/DDBJ databases">
        <authorList>
            <consortium name="DOE Joint Genome Institute"/>
            <person name="Haridas S."/>
            <person name="Albert R."/>
            <person name="Binder M."/>
            <person name="Bloem J."/>
            <person name="Labutti K."/>
            <person name="Salamov A."/>
            <person name="Andreopoulos B."/>
            <person name="Baker S.E."/>
            <person name="Barry K."/>
            <person name="Bills G."/>
            <person name="Bluhm B.H."/>
            <person name="Cannon C."/>
            <person name="Castanera R."/>
            <person name="Culley D.E."/>
            <person name="Daum C."/>
            <person name="Ezra D."/>
            <person name="Gonzalez J.B."/>
            <person name="Henrissat B."/>
            <person name="Kuo A."/>
            <person name="Liang C."/>
            <person name="Lipzen A."/>
            <person name="Lutzoni F."/>
            <person name="Magnuson J."/>
            <person name="Mondo S."/>
            <person name="Nolan M."/>
            <person name="Ohm R."/>
            <person name="Pangilinan J."/>
            <person name="Park H.-J.H."/>
            <person name="Ramirez L."/>
            <person name="Alfaro M."/>
            <person name="Sun H."/>
            <person name="Tritt A."/>
            <person name="Yoshinaga Y."/>
            <person name="Zwiers L.-H.L."/>
            <person name="Turgeon B.G."/>
            <person name="Goodwin S.B."/>
            <person name="Spatafora J.W."/>
            <person name="Crous P.W."/>
            <person name="Grigoriev I.V."/>
        </authorList>
    </citation>
    <scope>NUCLEOTIDE SEQUENCE [LARGE SCALE GENOMIC DNA]</scope>
    <source>
        <strain evidence="1 2">CBS 611.86</strain>
    </source>
</reference>
<dbReference type="EMBL" id="JAADJZ010000014">
    <property type="protein sequence ID" value="KAF2870126.1"/>
    <property type="molecule type" value="Genomic_DNA"/>
</dbReference>
<organism evidence="1 2">
    <name type="scientific">Massariosphaeria phaeospora</name>
    <dbReference type="NCBI Taxonomy" id="100035"/>
    <lineage>
        <taxon>Eukaryota</taxon>
        <taxon>Fungi</taxon>
        <taxon>Dikarya</taxon>
        <taxon>Ascomycota</taxon>
        <taxon>Pezizomycotina</taxon>
        <taxon>Dothideomycetes</taxon>
        <taxon>Pleosporomycetidae</taxon>
        <taxon>Pleosporales</taxon>
        <taxon>Pleosporales incertae sedis</taxon>
        <taxon>Massariosphaeria</taxon>
    </lineage>
</organism>
<dbReference type="InterPro" id="IPR008949">
    <property type="entry name" value="Isoprenoid_synthase_dom_sf"/>
</dbReference>
<dbReference type="AlphaFoldDB" id="A0A7C8I5Z6"/>